<protein>
    <submittedName>
        <fullName evidence="1">Aminotransferase</fullName>
    </submittedName>
</protein>
<dbReference type="InterPro" id="IPR043131">
    <property type="entry name" value="BCAT-like_N"/>
</dbReference>
<sequence>MHPSPDSDSFDLLTAIRYDHALLLFPWNSAVNQGQPSPFLLLPYHFTRLEAAATLHGWRTPLSWSSFEHACHRAVDSYNGPGKGGSLKLRLVLNRTGAISITPVPTNSLTGDPMLAAHISPLTDCLSHSLGEPIILFLDVAATPPSSFTSTKTTHRSHYAEARTRLGLPDAGGSADVLLWNPKGMLMETSIRNFALFRRGLWVTPHESTGCLHGVTRRWLLEQSLVKNDDQALLHKDNLKNGELVLTFNAVEGCRIAVARIRKP</sequence>
<keyword evidence="1" id="KW-0032">Aminotransferase</keyword>
<dbReference type="InterPro" id="IPR043132">
    <property type="entry name" value="BCAT-like_C"/>
</dbReference>
<organism evidence="1 2">
    <name type="scientific">Lactarius akahatsu</name>
    <dbReference type="NCBI Taxonomy" id="416441"/>
    <lineage>
        <taxon>Eukaryota</taxon>
        <taxon>Fungi</taxon>
        <taxon>Dikarya</taxon>
        <taxon>Basidiomycota</taxon>
        <taxon>Agaricomycotina</taxon>
        <taxon>Agaricomycetes</taxon>
        <taxon>Russulales</taxon>
        <taxon>Russulaceae</taxon>
        <taxon>Lactarius</taxon>
    </lineage>
</organism>
<dbReference type="Gene3D" id="3.30.470.10">
    <property type="match status" value="1"/>
</dbReference>
<evidence type="ECO:0000313" key="2">
    <source>
        <dbReference type="Proteomes" id="UP001201163"/>
    </source>
</evidence>
<dbReference type="InterPro" id="IPR001544">
    <property type="entry name" value="Aminotrans_IV"/>
</dbReference>
<keyword evidence="2" id="KW-1185">Reference proteome</keyword>
<keyword evidence="1" id="KW-0808">Transferase</keyword>
<dbReference type="Proteomes" id="UP001201163">
    <property type="component" value="Unassembled WGS sequence"/>
</dbReference>
<dbReference type="Gene3D" id="3.20.10.10">
    <property type="entry name" value="D-amino Acid Aminotransferase, subunit A, domain 2"/>
    <property type="match status" value="1"/>
</dbReference>
<evidence type="ECO:0000313" key="1">
    <source>
        <dbReference type="EMBL" id="KAH8997553.1"/>
    </source>
</evidence>
<dbReference type="InterPro" id="IPR036038">
    <property type="entry name" value="Aminotransferase-like"/>
</dbReference>
<gene>
    <name evidence="1" type="ORF">EDB92DRAFT_1792891</name>
</gene>
<comment type="caution">
    <text evidence="1">The sequence shown here is derived from an EMBL/GenBank/DDBJ whole genome shotgun (WGS) entry which is preliminary data.</text>
</comment>
<dbReference type="EMBL" id="JAKELL010000007">
    <property type="protein sequence ID" value="KAH8997553.1"/>
    <property type="molecule type" value="Genomic_DNA"/>
</dbReference>
<dbReference type="SUPFAM" id="SSF56752">
    <property type="entry name" value="D-aminoacid aminotransferase-like PLP-dependent enzymes"/>
    <property type="match status" value="1"/>
</dbReference>
<name>A0AAD4LNZ5_9AGAM</name>
<accession>A0AAD4LNZ5</accession>
<proteinExistence type="predicted"/>
<dbReference type="GO" id="GO:0008483">
    <property type="term" value="F:transaminase activity"/>
    <property type="evidence" value="ECO:0007669"/>
    <property type="project" value="UniProtKB-KW"/>
</dbReference>
<dbReference type="Pfam" id="PF01063">
    <property type="entry name" value="Aminotran_4"/>
    <property type="match status" value="1"/>
</dbReference>
<reference evidence="1" key="1">
    <citation type="submission" date="2022-01" db="EMBL/GenBank/DDBJ databases">
        <title>Comparative genomics reveals a dynamic genome evolution in the ectomycorrhizal milk-cap (Lactarius) mushrooms.</title>
        <authorList>
            <consortium name="DOE Joint Genome Institute"/>
            <person name="Lebreton A."/>
            <person name="Tang N."/>
            <person name="Kuo A."/>
            <person name="LaButti K."/>
            <person name="Drula E."/>
            <person name="Barry K."/>
            <person name="Clum A."/>
            <person name="Lipzen A."/>
            <person name="Mousain D."/>
            <person name="Ng V."/>
            <person name="Wang R."/>
            <person name="Wang X."/>
            <person name="Dai Y."/>
            <person name="Henrissat B."/>
            <person name="Grigoriev I.V."/>
            <person name="Guerin-Laguette A."/>
            <person name="Yu F."/>
            <person name="Martin F.M."/>
        </authorList>
    </citation>
    <scope>NUCLEOTIDE SEQUENCE</scope>
    <source>
        <strain evidence="1">QP</strain>
    </source>
</reference>
<dbReference type="AlphaFoldDB" id="A0AAD4LNZ5"/>